<evidence type="ECO:0000256" key="4">
    <source>
        <dbReference type="ARBA" id="ARBA00022481"/>
    </source>
</evidence>
<dbReference type="InterPro" id="IPR005139">
    <property type="entry name" value="PCRF"/>
</dbReference>
<dbReference type="AlphaFoldDB" id="A0A7H0GI90"/>
<keyword evidence="5 7" id="KW-0963">Cytoplasm</keyword>
<comment type="similarity">
    <text evidence="3 7">Belongs to the prokaryotic/mitochondrial release factor family.</text>
</comment>
<dbReference type="PROSITE" id="PS00745">
    <property type="entry name" value="RF_PROK_I"/>
    <property type="match status" value="1"/>
</dbReference>
<dbReference type="PANTHER" id="PTHR43804:SF7">
    <property type="entry name" value="LD18447P"/>
    <property type="match status" value="1"/>
</dbReference>
<dbReference type="GO" id="GO:0005829">
    <property type="term" value="C:cytosol"/>
    <property type="evidence" value="ECO:0007669"/>
    <property type="project" value="UniProtKB-ARBA"/>
</dbReference>
<keyword evidence="6 7" id="KW-0648">Protein biosynthesis</keyword>
<gene>
    <name evidence="7 10" type="primary">prfA</name>
    <name evidence="10" type="ORF">H9K75_18190</name>
</gene>
<dbReference type="SMART" id="SM00937">
    <property type="entry name" value="PCRF"/>
    <property type="match status" value="1"/>
</dbReference>
<dbReference type="InterPro" id="IPR000352">
    <property type="entry name" value="Pep_chain_release_fac_I"/>
</dbReference>
<protein>
    <recommendedName>
        <fullName evidence="7 8">Peptide chain release factor 1</fullName>
        <shortName evidence="7">RF-1</shortName>
    </recommendedName>
</protein>
<dbReference type="Gene3D" id="3.30.70.1660">
    <property type="match status" value="1"/>
</dbReference>
<dbReference type="Proteomes" id="UP000516028">
    <property type="component" value="Chromosome"/>
</dbReference>
<dbReference type="EMBL" id="CP060783">
    <property type="protein sequence ID" value="QNP48006.1"/>
    <property type="molecule type" value="Genomic_DNA"/>
</dbReference>
<dbReference type="InterPro" id="IPR045853">
    <property type="entry name" value="Pep_chain_release_fac_I_sf"/>
</dbReference>
<evidence type="ECO:0000256" key="8">
    <source>
        <dbReference type="NCBIfam" id="TIGR00019"/>
    </source>
</evidence>
<dbReference type="Gene3D" id="3.30.160.20">
    <property type="match status" value="1"/>
</dbReference>
<dbReference type="FunFam" id="3.30.70.1660:FF:000004">
    <property type="entry name" value="Peptide chain release factor 1"/>
    <property type="match status" value="1"/>
</dbReference>
<dbReference type="KEGG" id="daer:H9K75_18190"/>
<dbReference type="SUPFAM" id="SSF75620">
    <property type="entry name" value="Release factor"/>
    <property type="match status" value="1"/>
</dbReference>
<feature type="modified residue" description="N5-methylglutamine" evidence="7">
    <location>
        <position position="238"/>
    </location>
</feature>
<dbReference type="NCBIfam" id="TIGR00019">
    <property type="entry name" value="prfA"/>
    <property type="match status" value="1"/>
</dbReference>
<evidence type="ECO:0000256" key="7">
    <source>
        <dbReference type="HAMAP-Rule" id="MF_00093"/>
    </source>
</evidence>
<dbReference type="InterPro" id="IPR050057">
    <property type="entry name" value="Prokaryotic/Mito_RF"/>
</dbReference>
<dbReference type="GO" id="GO:0016149">
    <property type="term" value="F:translation release factor activity, codon specific"/>
    <property type="evidence" value="ECO:0007669"/>
    <property type="project" value="UniProtKB-UniRule"/>
</dbReference>
<evidence type="ECO:0000313" key="11">
    <source>
        <dbReference type="Proteomes" id="UP000516028"/>
    </source>
</evidence>
<name>A0A7H0GI90_9BURK</name>
<evidence type="ECO:0000256" key="1">
    <source>
        <dbReference type="ARBA" id="ARBA00002986"/>
    </source>
</evidence>
<dbReference type="HAMAP" id="MF_00093">
    <property type="entry name" value="Rel_fac_1"/>
    <property type="match status" value="1"/>
</dbReference>
<dbReference type="FunFam" id="3.30.160.20:FF:000004">
    <property type="entry name" value="Peptide chain release factor 1"/>
    <property type="match status" value="1"/>
</dbReference>
<evidence type="ECO:0000259" key="9">
    <source>
        <dbReference type="PROSITE" id="PS00745"/>
    </source>
</evidence>
<evidence type="ECO:0000313" key="10">
    <source>
        <dbReference type="EMBL" id="QNP48006.1"/>
    </source>
</evidence>
<dbReference type="Pfam" id="PF00472">
    <property type="entry name" value="RF-1"/>
    <property type="match status" value="1"/>
</dbReference>
<evidence type="ECO:0000256" key="3">
    <source>
        <dbReference type="ARBA" id="ARBA00010835"/>
    </source>
</evidence>
<sequence>MKPFLRIQLEKYAQRLEELDFLLSREDIMSDMKQYRSISREHAEVTQIAGRYRRHAQVESDLAGAREMLEDPDMAEMAEMAREEIVNGEAELVQLEEELQRLLLPKDPDDARNAFLEIRAGTGGDESALFAGDLTRMYTRYATTKGWKVEVMSANESELGGYKEVVLRIEGDDIYGHMRFESGGHRVQRVPATETQGRIHTSACTVAVMPEPDEHQAVTLNPADLRIDTFRASGAGGQHINKTDSAVRVVHLPTGIVAECQDGRSQHSNKAKALQVLQARIQEKERSERAAKEAALRKGLIGSGDRSDRIRTYNFPQGRFTDHRINLTLYKLLAIMEGDMDEVLEALAHAREAELLEELELNH</sequence>
<dbReference type="Pfam" id="PF03462">
    <property type="entry name" value="PCRF"/>
    <property type="match status" value="1"/>
</dbReference>
<keyword evidence="11" id="KW-1185">Reference proteome</keyword>
<dbReference type="PANTHER" id="PTHR43804">
    <property type="entry name" value="LD18447P"/>
    <property type="match status" value="1"/>
</dbReference>
<reference evidence="10 11" key="1">
    <citation type="submission" date="2020-08" db="EMBL/GenBank/DDBJ databases">
        <title>Genome sequence of Diaphorobacter aerolatus KACC 16536T.</title>
        <authorList>
            <person name="Hyun D.-W."/>
            <person name="Bae J.-W."/>
        </authorList>
    </citation>
    <scope>NUCLEOTIDE SEQUENCE [LARGE SCALE GENOMIC DNA]</scope>
    <source>
        <strain evidence="10 11">KACC 16536</strain>
    </source>
</reference>
<comment type="PTM">
    <text evidence="7">Methylated by PrmC. Methylation increases the termination efficiency of RF1.</text>
</comment>
<comment type="function">
    <text evidence="1 7">Peptide chain release factor 1 directs the termination of translation in response to the peptide chain termination codons UAG and UAA.</text>
</comment>
<evidence type="ECO:0000256" key="5">
    <source>
        <dbReference type="ARBA" id="ARBA00022490"/>
    </source>
</evidence>
<feature type="domain" description="Prokaryotic-type class I peptide chain release factors" evidence="9">
    <location>
        <begin position="231"/>
        <end position="247"/>
    </location>
</feature>
<dbReference type="NCBIfam" id="NF001859">
    <property type="entry name" value="PRK00591.1"/>
    <property type="match status" value="1"/>
</dbReference>
<organism evidence="10 11">
    <name type="scientific">Diaphorobacter aerolatus</name>
    <dbReference type="NCBI Taxonomy" id="1288495"/>
    <lineage>
        <taxon>Bacteria</taxon>
        <taxon>Pseudomonadati</taxon>
        <taxon>Pseudomonadota</taxon>
        <taxon>Betaproteobacteria</taxon>
        <taxon>Burkholderiales</taxon>
        <taxon>Comamonadaceae</taxon>
        <taxon>Diaphorobacter</taxon>
    </lineage>
</organism>
<dbReference type="Gene3D" id="6.10.140.1950">
    <property type="match status" value="1"/>
</dbReference>
<evidence type="ECO:0000256" key="6">
    <source>
        <dbReference type="ARBA" id="ARBA00022917"/>
    </source>
</evidence>
<proteinExistence type="inferred from homology"/>
<comment type="subcellular location">
    <subcellularLocation>
        <location evidence="2 7">Cytoplasm</location>
    </subcellularLocation>
</comment>
<accession>A0A7H0GI90</accession>
<keyword evidence="4 7" id="KW-0488">Methylation</keyword>
<dbReference type="RefSeq" id="WP_187723684.1">
    <property type="nucleotide sequence ID" value="NZ_CP060783.1"/>
</dbReference>
<dbReference type="InterPro" id="IPR004373">
    <property type="entry name" value="RF-1"/>
</dbReference>
<dbReference type="FunFam" id="3.30.70.1660:FF:000002">
    <property type="entry name" value="Peptide chain release factor 1"/>
    <property type="match status" value="1"/>
</dbReference>
<evidence type="ECO:0000256" key="2">
    <source>
        <dbReference type="ARBA" id="ARBA00004496"/>
    </source>
</evidence>